<dbReference type="EMBL" id="BNCD01000015">
    <property type="protein sequence ID" value="GHH84241.1"/>
    <property type="molecule type" value="Genomic_DNA"/>
</dbReference>
<evidence type="ECO:0000256" key="2">
    <source>
        <dbReference type="ARBA" id="ARBA00022448"/>
    </source>
</evidence>
<dbReference type="GO" id="GO:0005524">
    <property type="term" value="F:ATP binding"/>
    <property type="evidence" value="ECO:0007669"/>
    <property type="project" value="UniProtKB-KW"/>
</dbReference>
<keyword evidence="7" id="KW-1185">Reference proteome</keyword>
<feature type="region of interest" description="Disordered" evidence="5">
    <location>
        <begin position="57"/>
        <end position="109"/>
    </location>
</feature>
<comment type="caution">
    <text evidence="6">The sequence shown here is derived from an EMBL/GenBank/DDBJ whole genome shotgun (WGS) entry which is preliminary data.</text>
</comment>
<dbReference type="InterPro" id="IPR050319">
    <property type="entry name" value="ABC_transp_ATP-bind"/>
</dbReference>
<name>A0A919GHT5_9ACTN</name>
<dbReference type="Gene3D" id="3.40.50.300">
    <property type="entry name" value="P-loop containing nucleotide triphosphate hydrolases"/>
    <property type="match status" value="1"/>
</dbReference>
<evidence type="ECO:0000256" key="1">
    <source>
        <dbReference type="ARBA" id="ARBA00005417"/>
    </source>
</evidence>
<sequence length="109" mass="11430">MLIRGEPVSAPDVCVQAQIAGLPTGLQRHLGLALVLTARDLAVVRQVGHRIAVLRDGRAGETGTADDIRARPRAPCTRSLLTAAPDPDPHAPRPLSAPPARTTPREAVA</sequence>
<keyword evidence="4" id="KW-0067">ATP-binding</keyword>
<reference evidence="6" key="2">
    <citation type="submission" date="2020-09" db="EMBL/GenBank/DDBJ databases">
        <authorList>
            <person name="Sun Q."/>
            <person name="Ohkuma M."/>
        </authorList>
    </citation>
    <scope>NUCLEOTIDE SEQUENCE</scope>
    <source>
        <strain evidence="6">JCM 5069</strain>
    </source>
</reference>
<dbReference type="PANTHER" id="PTHR43776:SF7">
    <property type="entry name" value="D,D-DIPEPTIDE TRANSPORT ATP-BINDING PROTEIN DDPF-RELATED"/>
    <property type="match status" value="1"/>
</dbReference>
<dbReference type="AlphaFoldDB" id="A0A919GHT5"/>
<dbReference type="PANTHER" id="PTHR43776">
    <property type="entry name" value="TRANSPORT ATP-BINDING PROTEIN"/>
    <property type="match status" value="1"/>
</dbReference>
<reference evidence="6" key="1">
    <citation type="journal article" date="2014" name="Int. J. Syst. Evol. Microbiol.">
        <title>Complete genome sequence of Corynebacterium casei LMG S-19264T (=DSM 44701T), isolated from a smear-ripened cheese.</title>
        <authorList>
            <consortium name="US DOE Joint Genome Institute (JGI-PGF)"/>
            <person name="Walter F."/>
            <person name="Albersmeier A."/>
            <person name="Kalinowski J."/>
            <person name="Ruckert C."/>
        </authorList>
    </citation>
    <scope>NUCLEOTIDE SEQUENCE</scope>
    <source>
        <strain evidence="6">JCM 5069</strain>
    </source>
</reference>
<keyword evidence="2" id="KW-0813">Transport</keyword>
<comment type="similarity">
    <text evidence="1">Belongs to the ABC transporter superfamily.</text>
</comment>
<dbReference type="InterPro" id="IPR027417">
    <property type="entry name" value="P-loop_NTPase"/>
</dbReference>
<proteinExistence type="inferred from homology"/>
<evidence type="ECO:0000313" key="6">
    <source>
        <dbReference type="EMBL" id="GHH84241.1"/>
    </source>
</evidence>
<dbReference type="Proteomes" id="UP000603708">
    <property type="component" value="Unassembled WGS sequence"/>
</dbReference>
<evidence type="ECO:0000313" key="7">
    <source>
        <dbReference type="Proteomes" id="UP000603708"/>
    </source>
</evidence>
<evidence type="ECO:0000256" key="3">
    <source>
        <dbReference type="ARBA" id="ARBA00022741"/>
    </source>
</evidence>
<keyword evidence="3" id="KW-0547">Nucleotide-binding</keyword>
<dbReference type="SUPFAM" id="SSF52540">
    <property type="entry name" value="P-loop containing nucleoside triphosphate hydrolases"/>
    <property type="match status" value="1"/>
</dbReference>
<gene>
    <name evidence="6" type="ORF">GCM10018793_48110</name>
</gene>
<protein>
    <submittedName>
        <fullName evidence="6">Uncharacterized protein</fullName>
    </submittedName>
</protein>
<evidence type="ECO:0000256" key="5">
    <source>
        <dbReference type="SAM" id="MobiDB-lite"/>
    </source>
</evidence>
<accession>A0A919GHT5</accession>
<dbReference type="RefSeq" id="WP_189935453.1">
    <property type="nucleotide sequence ID" value="NZ_BNCD01000015.1"/>
</dbReference>
<organism evidence="6 7">
    <name type="scientific">Streptomyces sulfonofaciens</name>
    <dbReference type="NCBI Taxonomy" id="68272"/>
    <lineage>
        <taxon>Bacteria</taxon>
        <taxon>Bacillati</taxon>
        <taxon>Actinomycetota</taxon>
        <taxon>Actinomycetes</taxon>
        <taxon>Kitasatosporales</taxon>
        <taxon>Streptomycetaceae</taxon>
        <taxon>Streptomyces</taxon>
    </lineage>
</organism>
<evidence type="ECO:0000256" key="4">
    <source>
        <dbReference type="ARBA" id="ARBA00022840"/>
    </source>
</evidence>